<comment type="caution">
    <text evidence="2">The sequence shown here is derived from an EMBL/GenBank/DDBJ whole genome shotgun (WGS) entry which is preliminary data.</text>
</comment>
<dbReference type="AlphaFoldDB" id="A0A1Q2YGD6"/>
<evidence type="ECO:0000313" key="2">
    <source>
        <dbReference type="EMBL" id="GAV28630.1"/>
    </source>
</evidence>
<dbReference type="GO" id="GO:0003924">
    <property type="term" value="F:GTPase activity"/>
    <property type="evidence" value="ECO:0007669"/>
    <property type="project" value="InterPro"/>
</dbReference>
<sequence>MKKMGAGNSPTSRQVAYQSGRKLADQLKLQEFMECSALANINVDELFILASKLGLEHQQSDKDLTHIYAADEESRNSDLRKTSSKGSTASRISRDNTNKQLRIPENFSSIQEQDSPAHELPIATSPEAAKRSANPSRTTTQQRATTTRGVESIKSQDGCCTIM</sequence>
<feature type="region of interest" description="Disordered" evidence="1">
    <location>
        <begin position="1"/>
        <end position="20"/>
    </location>
</feature>
<reference evidence="2 3" key="1">
    <citation type="submission" date="2016-08" db="EMBL/GenBank/DDBJ databases">
        <title>Whole genome shotgun sequence of Pichia membranifaciens KS47-1.</title>
        <authorList>
            <person name="Konishi M."/>
            <person name="Ishida M."/>
            <person name="Arakawa T."/>
            <person name="Kato Y."/>
            <person name="Horiuchi J."/>
        </authorList>
    </citation>
    <scope>NUCLEOTIDE SEQUENCE [LARGE SCALE GENOMIC DNA]</scope>
    <source>
        <strain evidence="2 3">KS47-1</strain>
    </source>
</reference>
<organism evidence="2 3">
    <name type="scientific">Pichia membranifaciens</name>
    <dbReference type="NCBI Taxonomy" id="4926"/>
    <lineage>
        <taxon>Eukaryota</taxon>
        <taxon>Fungi</taxon>
        <taxon>Dikarya</taxon>
        <taxon>Ascomycota</taxon>
        <taxon>Saccharomycotina</taxon>
        <taxon>Pichiomycetes</taxon>
        <taxon>Pichiales</taxon>
        <taxon>Pichiaceae</taxon>
        <taxon>Pichia</taxon>
    </lineage>
</organism>
<feature type="compositionally biased region" description="Low complexity" evidence="1">
    <location>
        <begin position="137"/>
        <end position="148"/>
    </location>
</feature>
<dbReference type="OrthoDB" id="265044at2759"/>
<feature type="compositionally biased region" description="Polar residues" evidence="1">
    <location>
        <begin position="8"/>
        <end position="17"/>
    </location>
</feature>
<evidence type="ECO:0000256" key="1">
    <source>
        <dbReference type="SAM" id="MobiDB-lite"/>
    </source>
</evidence>
<feature type="region of interest" description="Disordered" evidence="1">
    <location>
        <begin position="69"/>
        <end position="163"/>
    </location>
</feature>
<accession>A0A1Q2YGD6</accession>
<name>A0A1Q2YGD6_9ASCO</name>
<dbReference type="SUPFAM" id="SSF52540">
    <property type="entry name" value="P-loop containing nucleoside triphosphate hydrolases"/>
    <property type="match status" value="1"/>
</dbReference>
<gene>
    <name evidence="2" type="ORF">PMKS-002103</name>
</gene>
<proteinExistence type="predicted"/>
<feature type="compositionally biased region" description="Basic and acidic residues" evidence="1">
    <location>
        <begin position="72"/>
        <end position="81"/>
    </location>
</feature>
<dbReference type="Pfam" id="PF00071">
    <property type="entry name" value="Ras"/>
    <property type="match status" value="1"/>
</dbReference>
<keyword evidence="3" id="KW-1185">Reference proteome</keyword>
<protein>
    <submittedName>
        <fullName evidence="2">Uncharacterized protein</fullName>
    </submittedName>
</protein>
<dbReference type="Proteomes" id="UP000186136">
    <property type="component" value="Unassembled WGS sequence"/>
</dbReference>
<dbReference type="InterPro" id="IPR027417">
    <property type="entry name" value="P-loop_NTPase"/>
</dbReference>
<evidence type="ECO:0000313" key="3">
    <source>
        <dbReference type="Proteomes" id="UP000186136"/>
    </source>
</evidence>
<dbReference type="InterPro" id="IPR001806">
    <property type="entry name" value="Small_GTPase"/>
</dbReference>
<dbReference type="EMBL" id="BDGI01000074">
    <property type="protein sequence ID" value="GAV28630.1"/>
    <property type="molecule type" value="Genomic_DNA"/>
</dbReference>
<dbReference type="GO" id="GO:0005525">
    <property type="term" value="F:GTP binding"/>
    <property type="evidence" value="ECO:0007669"/>
    <property type="project" value="InterPro"/>
</dbReference>
<dbReference type="Gene3D" id="3.40.50.300">
    <property type="entry name" value="P-loop containing nucleotide triphosphate hydrolases"/>
    <property type="match status" value="1"/>
</dbReference>